<evidence type="ECO:0000313" key="7">
    <source>
        <dbReference type="EMBL" id="KLV03391.1"/>
    </source>
</evidence>
<sequence>MASKAHALHILVKHKEQADDILKQLKQGAKFQTLATKYSTCPSGKKGGDLGEFRKGAMVPQFDKAVFSGKAISTSEALKMKNNHMRGLIPEPVKTKFGWHIIKVLYVV</sequence>
<keyword evidence="8" id="KW-1185">Reference proteome</keyword>
<dbReference type="Proteomes" id="UP000036097">
    <property type="component" value="Unassembled WGS sequence"/>
</dbReference>
<dbReference type="PROSITE" id="PS50198">
    <property type="entry name" value="PPIC_PPIASE_2"/>
    <property type="match status" value="1"/>
</dbReference>
<dbReference type="InterPro" id="IPR000297">
    <property type="entry name" value="PPIase_PpiC"/>
</dbReference>
<dbReference type="Pfam" id="PF13616">
    <property type="entry name" value="Rotamase_3"/>
    <property type="match status" value="1"/>
</dbReference>
<evidence type="ECO:0000256" key="3">
    <source>
        <dbReference type="ARBA" id="ARBA00023110"/>
    </source>
</evidence>
<keyword evidence="4 5" id="KW-0413">Isomerase</keyword>
<dbReference type="Gene3D" id="3.10.50.40">
    <property type="match status" value="1"/>
</dbReference>
<dbReference type="OrthoDB" id="14196at2"/>
<dbReference type="PANTHER" id="PTHR43629:SF3">
    <property type="entry name" value="PEPTIDYL-PROLYL CIS-TRANS ISOMERASE C"/>
    <property type="match status" value="1"/>
</dbReference>
<evidence type="ECO:0000256" key="1">
    <source>
        <dbReference type="ARBA" id="ARBA00000971"/>
    </source>
</evidence>
<proteinExistence type="predicted"/>
<accession>A0A0J1GUP9</accession>
<evidence type="ECO:0000256" key="5">
    <source>
        <dbReference type="PROSITE-ProRule" id="PRU00278"/>
    </source>
</evidence>
<organism evidence="7 8">
    <name type="scientific">Photobacterium aquae</name>
    <dbReference type="NCBI Taxonomy" id="1195763"/>
    <lineage>
        <taxon>Bacteria</taxon>
        <taxon>Pseudomonadati</taxon>
        <taxon>Pseudomonadota</taxon>
        <taxon>Gammaproteobacteria</taxon>
        <taxon>Vibrionales</taxon>
        <taxon>Vibrionaceae</taxon>
        <taxon>Photobacterium</taxon>
    </lineage>
</organism>
<evidence type="ECO:0000256" key="2">
    <source>
        <dbReference type="ARBA" id="ARBA00013194"/>
    </source>
</evidence>
<feature type="domain" description="PpiC" evidence="6">
    <location>
        <begin position="2"/>
        <end position="106"/>
    </location>
</feature>
<comment type="caution">
    <text evidence="7">The sequence shown here is derived from an EMBL/GenBank/DDBJ whole genome shotgun (WGS) entry which is preliminary data.</text>
</comment>
<comment type="catalytic activity">
    <reaction evidence="1">
        <text>[protein]-peptidylproline (omega=180) = [protein]-peptidylproline (omega=0)</text>
        <dbReference type="Rhea" id="RHEA:16237"/>
        <dbReference type="Rhea" id="RHEA-COMP:10747"/>
        <dbReference type="Rhea" id="RHEA-COMP:10748"/>
        <dbReference type="ChEBI" id="CHEBI:83833"/>
        <dbReference type="ChEBI" id="CHEBI:83834"/>
        <dbReference type="EC" id="5.2.1.8"/>
    </reaction>
</comment>
<name>A0A0J1GUP9_9GAMM</name>
<protein>
    <recommendedName>
        <fullName evidence="2">peptidylprolyl isomerase</fullName>
        <ecNumber evidence="2">5.2.1.8</ecNumber>
    </recommendedName>
</protein>
<dbReference type="EMBL" id="LDOT01000034">
    <property type="protein sequence ID" value="KLV03391.1"/>
    <property type="molecule type" value="Genomic_DNA"/>
</dbReference>
<dbReference type="GO" id="GO:0003755">
    <property type="term" value="F:peptidyl-prolyl cis-trans isomerase activity"/>
    <property type="evidence" value="ECO:0007669"/>
    <property type="project" value="UniProtKB-KW"/>
</dbReference>
<dbReference type="InterPro" id="IPR052204">
    <property type="entry name" value="PpiC/parvulin_rotamase"/>
</dbReference>
<dbReference type="PANTHER" id="PTHR43629">
    <property type="entry name" value="PEPTIDYL-PROLYL CIS-TRANS ISOMERASE"/>
    <property type="match status" value="1"/>
</dbReference>
<dbReference type="AlphaFoldDB" id="A0A0J1GUP9"/>
<dbReference type="STRING" id="1195763.ABT56_19930"/>
<evidence type="ECO:0000256" key="4">
    <source>
        <dbReference type="ARBA" id="ARBA00023235"/>
    </source>
</evidence>
<dbReference type="InterPro" id="IPR046357">
    <property type="entry name" value="PPIase_dom_sf"/>
</dbReference>
<evidence type="ECO:0000313" key="8">
    <source>
        <dbReference type="Proteomes" id="UP000036097"/>
    </source>
</evidence>
<dbReference type="EC" id="5.2.1.8" evidence="2"/>
<evidence type="ECO:0000259" key="6">
    <source>
        <dbReference type="PROSITE" id="PS50198"/>
    </source>
</evidence>
<reference evidence="7 8" key="1">
    <citation type="submission" date="2015-05" db="EMBL/GenBank/DDBJ databases">
        <title>Photobacterium galathea sp. nov.</title>
        <authorList>
            <person name="Machado H."/>
            <person name="Gram L."/>
        </authorList>
    </citation>
    <scope>NUCLEOTIDE SEQUENCE [LARGE SCALE GENOMIC DNA]</scope>
    <source>
        <strain evidence="7 8">CGMCC 1.12159</strain>
    </source>
</reference>
<dbReference type="RefSeq" id="WP_047880660.1">
    <property type="nucleotide sequence ID" value="NZ_LDOT01000034.1"/>
</dbReference>
<dbReference type="PATRIC" id="fig|1195763.3.peg.4265"/>
<keyword evidence="3 5" id="KW-0697">Rotamase</keyword>
<dbReference type="SUPFAM" id="SSF54534">
    <property type="entry name" value="FKBP-like"/>
    <property type="match status" value="1"/>
</dbReference>
<gene>
    <name evidence="7" type="ORF">ABT56_19930</name>
</gene>